<dbReference type="Proteomes" id="UP000636264">
    <property type="component" value="Unassembled WGS sequence"/>
</dbReference>
<gene>
    <name evidence="1" type="ORF">GCM10011385_31350</name>
</gene>
<sequence length="359" mass="41370">MEEVYDLDHQFAVEAIANRYFGKRVDFGQEGYISDAERMQKADQLINDAAEFLRNSRLTWNFDLDLLNFQAFISSQGQMLTIHDKDTYEADVNRDFDILSALSSDADEREIRLIVEGDYFRSSDLEPMINNEAKGGDIIHPKYFSLDWLELNEGGASFNYGSSYAVLKDHVKELCSITPYDSLALHNDRATEVEMLAEDFLDRRPDIASYFDLSTFENMVRLFCQLTEKDFRSGPDPDKDDAQTPRYCRLDAIIEQATDHPLTEAQKVSAQEARDRCGADNFNYIEVQCLADVNIFNDSKYISFSADEIGSLDAKRREDFNKVVKYVRDRTKHDPDFVRYHSAREARIGPEQQRELGLP</sequence>
<keyword evidence="2" id="KW-1185">Reference proteome</keyword>
<evidence type="ECO:0000313" key="2">
    <source>
        <dbReference type="Proteomes" id="UP000636264"/>
    </source>
</evidence>
<reference evidence="1" key="2">
    <citation type="submission" date="2020-09" db="EMBL/GenBank/DDBJ databases">
        <authorList>
            <person name="Sun Q."/>
            <person name="Zhou Y."/>
        </authorList>
    </citation>
    <scope>NUCLEOTIDE SEQUENCE</scope>
    <source>
        <strain evidence="1">CGMCC 1.15320</strain>
    </source>
</reference>
<organism evidence="1 2">
    <name type="scientific">Nitratireductor aestuarii</name>
    <dbReference type="NCBI Taxonomy" id="1735103"/>
    <lineage>
        <taxon>Bacteria</taxon>
        <taxon>Pseudomonadati</taxon>
        <taxon>Pseudomonadota</taxon>
        <taxon>Alphaproteobacteria</taxon>
        <taxon>Hyphomicrobiales</taxon>
        <taxon>Phyllobacteriaceae</taxon>
        <taxon>Nitratireductor</taxon>
    </lineage>
</organism>
<protein>
    <submittedName>
        <fullName evidence="1">Uncharacterized protein</fullName>
    </submittedName>
</protein>
<name>A0A916W7W5_9HYPH</name>
<reference evidence="1" key="1">
    <citation type="journal article" date="2014" name="Int. J. Syst. Evol. Microbiol.">
        <title>Complete genome sequence of Corynebacterium casei LMG S-19264T (=DSM 44701T), isolated from a smear-ripened cheese.</title>
        <authorList>
            <consortium name="US DOE Joint Genome Institute (JGI-PGF)"/>
            <person name="Walter F."/>
            <person name="Albersmeier A."/>
            <person name="Kalinowski J."/>
            <person name="Ruckert C."/>
        </authorList>
    </citation>
    <scope>NUCLEOTIDE SEQUENCE</scope>
    <source>
        <strain evidence="1">CGMCC 1.15320</strain>
    </source>
</reference>
<evidence type="ECO:0000313" key="1">
    <source>
        <dbReference type="EMBL" id="GGA75056.1"/>
    </source>
</evidence>
<accession>A0A916W7W5</accession>
<comment type="caution">
    <text evidence="1">The sequence shown here is derived from an EMBL/GenBank/DDBJ whole genome shotgun (WGS) entry which is preliminary data.</text>
</comment>
<dbReference type="EMBL" id="BMIF01000010">
    <property type="protein sequence ID" value="GGA75056.1"/>
    <property type="molecule type" value="Genomic_DNA"/>
</dbReference>
<dbReference type="AlphaFoldDB" id="A0A916W7W5"/>
<proteinExistence type="predicted"/>